<dbReference type="EMBL" id="JAQOSO010000046">
    <property type="protein sequence ID" value="MDJ1174204.1"/>
    <property type="molecule type" value="Genomic_DNA"/>
</dbReference>
<accession>A0ABT7B4X8</accession>
<feature type="region of interest" description="Disordered" evidence="2">
    <location>
        <begin position="445"/>
        <end position="478"/>
    </location>
</feature>
<dbReference type="CDD" id="cd00088">
    <property type="entry name" value="HPT"/>
    <property type="match status" value="1"/>
</dbReference>
<dbReference type="InterPro" id="IPR051315">
    <property type="entry name" value="Bact_Chemotaxis_CheA"/>
</dbReference>
<feature type="compositionally biased region" description="Acidic residues" evidence="2">
    <location>
        <begin position="623"/>
        <end position="656"/>
    </location>
</feature>
<keyword evidence="1" id="KW-0597">Phosphoprotein</keyword>
<comment type="caution">
    <text evidence="4">The sequence shown here is derived from an EMBL/GenBank/DDBJ whole genome shotgun (WGS) entry which is preliminary data.</text>
</comment>
<dbReference type="Proteomes" id="UP001235849">
    <property type="component" value="Unassembled WGS sequence"/>
</dbReference>
<feature type="compositionally biased region" description="Polar residues" evidence="2">
    <location>
        <begin position="310"/>
        <end position="323"/>
    </location>
</feature>
<dbReference type="InterPro" id="IPR036641">
    <property type="entry name" value="HPT_dom_sf"/>
</dbReference>
<feature type="compositionally biased region" description="Acidic residues" evidence="2">
    <location>
        <begin position="664"/>
        <end position="695"/>
    </location>
</feature>
<protein>
    <submittedName>
        <fullName evidence="4">Hpt domain-containing protein</fullName>
    </submittedName>
</protein>
<feature type="compositionally biased region" description="Acidic residues" evidence="2">
    <location>
        <begin position="703"/>
        <end position="736"/>
    </location>
</feature>
<evidence type="ECO:0000313" key="5">
    <source>
        <dbReference type="Proteomes" id="UP001235849"/>
    </source>
</evidence>
<feature type="region of interest" description="Disordered" evidence="2">
    <location>
        <begin position="580"/>
        <end position="736"/>
    </location>
</feature>
<feature type="region of interest" description="Disordered" evidence="2">
    <location>
        <begin position="365"/>
        <end position="389"/>
    </location>
</feature>
<feature type="region of interest" description="Disordered" evidence="2">
    <location>
        <begin position="288"/>
        <end position="342"/>
    </location>
</feature>
<dbReference type="PANTHER" id="PTHR43395:SF1">
    <property type="entry name" value="CHEMOTAXIS PROTEIN CHEA"/>
    <property type="match status" value="1"/>
</dbReference>
<evidence type="ECO:0000259" key="3">
    <source>
        <dbReference type="PROSITE" id="PS50894"/>
    </source>
</evidence>
<dbReference type="Gene3D" id="1.20.120.160">
    <property type="entry name" value="HPT domain"/>
    <property type="match status" value="1"/>
</dbReference>
<dbReference type="RefSeq" id="WP_283766537.1">
    <property type="nucleotide sequence ID" value="NZ_JAQOSO010000046.1"/>
</dbReference>
<feature type="non-terminal residue" evidence="4">
    <location>
        <position position="736"/>
    </location>
</feature>
<dbReference type="PANTHER" id="PTHR43395">
    <property type="entry name" value="SENSOR HISTIDINE KINASE CHEA"/>
    <property type="match status" value="1"/>
</dbReference>
<dbReference type="SMART" id="SM00073">
    <property type="entry name" value="HPT"/>
    <property type="match status" value="1"/>
</dbReference>
<sequence length="736" mass="81220">MDQEQLDRIMGYFLEEAKDNLRIIEQGLLNLAETVQDSELVNEVFRAAHSIKGGSAMLGATSIKKTSHQLEDYFKILKDQPTQVNAKLESLLLQVFDGLSELVENLEESDGDSNPKDAEIMASLTPLFESVNQMIAMENNGVDSTAKEQTENLPSSTTPSVSSSVLEYRASNLPDPEESAKHLVFQSDVPTQLRQMLEGFKQPDTAKSRKKLAQICLSLRQAGDNFDIDPWVELVKLAQGAIANRDHLYADLAPIIIKELKSARDLVLAGTPEQIQPSQALLNLQAEPSLTTSPTDSELDTFLKMGSAPSEDTQQDSTSTGGRSDNIPPPLDPPRSSSQRIGPEVGLSELSTLADLFEGENPDIELGWETDLSPASLEDTESLDSSEIDEIGDFSDFLVDDFSNDRSDKTTDNLEHNRSNNELFNLDSENADDDLKDLLEIEPTLMSNNQNKPQDSELSDLFANDNDFDDSTSNPSNDIDELLQIDLDSSENDQPLEDLDLEIDDTEETDNLDFNLDLDTDSSFEDSDNLSEIDNILELEEDSNSENPEQNFENFNQLFDGLSEDIETTNSGELESEIDVQLDESSSESEDIFGLEESSTEDALELEDFSETEDLGELSLTDETGESESEDIFGLEESSTEDALELEDFSETEDLGDLSLADESSSESEDIFGLEEPSAEDALELEDFSDTEDLGDLSLADESSSESEDIFGLEESSTEDALELEDFSDTEDLGDL</sequence>
<evidence type="ECO:0000313" key="4">
    <source>
        <dbReference type="EMBL" id="MDJ1174204.1"/>
    </source>
</evidence>
<evidence type="ECO:0000256" key="2">
    <source>
        <dbReference type="SAM" id="MobiDB-lite"/>
    </source>
</evidence>
<feature type="compositionally biased region" description="Acidic residues" evidence="2">
    <location>
        <begin position="378"/>
        <end position="389"/>
    </location>
</feature>
<evidence type="ECO:0000256" key="1">
    <source>
        <dbReference type="PROSITE-ProRule" id="PRU00110"/>
    </source>
</evidence>
<dbReference type="Pfam" id="PF01627">
    <property type="entry name" value="Hpt"/>
    <property type="match status" value="1"/>
</dbReference>
<gene>
    <name evidence="4" type="ORF">PMG25_08875</name>
</gene>
<feature type="domain" description="HPt" evidence="3">
    <location>
        <begin position="2"/>
        <end position="109"/>
    </location>
</feature>
<feature type="region of interest" description="Disordered" evidence="2">
    <location>
        <begin position="142"/>
        <end position="161"/>
    </location>
</feature>
<feature type="modified residue" description="Phosphohistidine" evidence="1">
    <location>
        <position position="49"/>
    </location>
</feature>
<name>A0ABT7B4X8_9CYAN</name>
<dbReference type="PROSITE" id="PS50894">
    <property type="entry name" value="HPT"/>
    <property type="match status" value="1"/>
</dbReference>
<feature type="region of interest" description="Disordered" evidence="2">
    <location>
        <begin position="407"/>
        <end position="429"/>
    </location>
</feature>
<dbReference type="InterPro" id="IPR008207">
    <property type="entry name" value="Sig_transdc_His_kin_Hpt_dom"/>
</dbReference>
<feature type="compositionally biased region" description="Acidic residues" evidence="2">
    <location>
        <begin position="580"/>
        <end position="616"/>
    </location>
</feature>
<organism evidence="4 5">
    <name type="scientific">Roseofilum capinflatum BLCC-M114</name>
    <dbReference type="NCBI Taxonomy" id="3022440"/>
    <lineage>
        <taxon>Bacteria</taxon>
        <taxon>Bacillati</taxon>
        <taxon>Cyanobacteriota</taxon>
        <taxon>Cyanophyceae</taxon>
        <taxon>Desertifilales</taxon>
        <taxon>Desertifilaceae</taxon>
        <taxon>Roseofilum</taxon>
        <taxon>Roseofilum capinflatum</taxon>
    </lineage>
</organism>
<dbReference type="SUPFAM" id="SSF47226">
    <property type="entry name" value="Histidine-containing phosphotransfer domain, HPT domain"/>
    <property type="match status" value="1"/>
</dbReference>
<keyword evidence="5" id="KW-1185">Reference proteome</keyword>
<feature type="compositionally biased region" description="Basic and acidic residues" evidence="2">
    <location>
        <begin position="407"/>
        <end position="419"/>
    </location>
</feature>
<proteinExistence type="predicted"/>
<reference evidence="4 5" key="1">
    <citation type="submission" date="2023-01" db="EMBL/GenBank/DDBJ databases">
        <title>Novel diversity within Roseofilum (Cyanobacteria; Desertifilaceae) from marine benthic mats with descriptions of four novel species.</title>
        <authorList>
            <person name="Wang Y."/>
            <person name="Berthold D.E."/>
            <person name="Hu J."/>
            <person name="Lefler F.W."/>
            <person name="Laughinghouse H.D. IV."/>
        </authorList>
    </citation>
    <scope>NUCLEOTIDE SEQUENCE [LARGE SCALE GENOMIC DNA]</scope>
    <source>
        <strain evidence="4 5">BLCC-M114</strain>
    </source>
</reference>